<evidence type="ECO:0000259" key="1">
    <source>
        <dbReference type="Pfam" id="PF13676"/>
    </source>
</evidence>
<protein>
    <submittedName>
        <fullName evidence="2">TIR domain-containing protein</fullName>
    </submittedName>
</protein>
<comment type="caution">
    <text evidence="2">The sequence shown here is derived from an EMBL/GenBank/DDBJ whole genome shotgun (WGS) entry which is preliminary data.</text>
</comment>
<dbReference type="InterPro" id="IPR000157">
    <property type="entry name" value="TIR_dom"/>
</dbReference>
<reference evidence="3" key="1">
    <citation type="journal article" date="2019" name="Int. J. Syst. Evol. Microbiol.">
        <title>The Global Catalogue of Microorganisms (GCM) 10K type strain sequencing project: providing services to taxonomists for standard genome sequencing and annotation.</title>
        <authorList>
            <consortium name="The Broad Institute Genomics Platform"/>
            <consortium name="The Broad Institute Genome Sequencing Center for Infectious Disease"/>
            <person name="Wu L."/>
            <person name="Ma J."/>
        </authorList>
    </citation>
    <scope>NUCLEOTIDE SEQUENCE [LARGE SCALE GENOMIC DNA]</scope>
    <source>
        <strain evidence="3">KCTC 42087</strain>
    </source>
</reference>
<proteinExistence type="predicted"/>
<dbReference type="RefSeq" id="WP_378292421.1">
    <property type="nucleotide sequence ID" value="NZ_JBHSON010000151.1"/>
</dbReference>
<evidence type="ECO:0000313" key="2">
    <source>
        <dbReference type="EMBL" id="MFC5754384.1"/>
    </source>
</evidence>
<organism evidence="2 3">
    <name type="scientific">Actinomadura rugatobispora</name>
    <dbReference type="NCBI Taxonomy" id="1994"/>
    <lineage>
        <taxon>Bacteria</taxon>
        <taxon>Bacillati</taxon>
        <taxon>Actinomycetota</taxon>
        <taxon>Actinomycetes</taxon>
        <taxon>Streptosporangiales</taxon>
        <taxon>Thermomonosporaceae</taxon>
        <taxon>Actinomadura</taxon>
    </lineage>
</organism>
<dbReference type="InterPro" id="IPR035897">
    <property type="entry name" value="Toll_tir_struct_dom_sf"/>
</dbReference>
<dbReference type="Proteomes" id="UP001596074">
    <property type="component" value="Unassembled WGS sequence"/>
</dbReference>
<keyword evidence="3" id="KW-1185">Reference proteome</keyword>
<dbReference type="EMBL" id="JBHSON010000151">
    <property type="protein sequence ID" value="MFC5754384.1"/>
    <property type="molecule type" value="Genomic_DNA"/>
</dbReference>
<sequence length="341" mass="36997">MRGNVKTYFFTSYARVEERAWVRRFHNDLEREIRVRRGPFTEGCLAAPGGASVHAAATSPAMVALVSHAHLRDRRCGREWAIFAERLALHPQVRDLCLIPVQWKPLNPETRLPMIMHPLPAFWTSAGAGPYTASGLYGLMRARALDGPGGYYAVVRAVAALVFEAAQAGLGPLDEATAAATGPAFGVRDATEEPVPVPGPAEAGELPRTVAISYVGPDQPWAEYLGNLLRTNDYEVELVRWNAGRAERLRDSVARARDSGERVVAVLSQNSVAPHMEALVREDDLDWEQALGAPPGRSAPVIPVQVDSGPLPGGLSERAIPMHGLDESVIRTLLDALRRSA</sequence>
<gene>
    <name evidence="2" type="ORF">ACFPZN_52980</name>
</gene>
<evidence type="ECO:0000313" key="3">
    <source>
        <dbReference type="Proteomes" id="UP001596074"/>
    </source>
</evidence>
<name>A0ABW1AIA5_9ACTN</name>
<dbReference type="SUPFAM" id="SSF52200">
    <property type="entry name" value="Toll/Interleukin receptor TIR domain"/>
    <property type="match status" value="1"/>
</dbReference>
<feature type="domain" description="TIR" evidence="1">
    <location>
        <begin position="210"/>
        <end position="315"/>
    </location>
</feature>
<dbReference type="Pfam" id="PF13676">
    <property type="entry name" value="TIR_2"/>
    <property type="match status" value="1"/>
</dbReference>
<accession>A0ABW1AIA5</accession>